<dbReference type="InterPro" id="IPR036271">
    <property type="entry name" value="Tet_transcr_reg_TetR-rel_C_sf"/>
</dbReference>
<dbReference type="Proteomes" id="UP001519343">
    <property type="component" value="Unassembled WGS sequence"/>
</dbReference>
<evidence type="ECO:0000313" key="4">
    <source>
        <dbReference type="EMBL" id="MBP1930613.1"/>
    </source>
</evidence>
<dbReference type="RefSeq" id="WP_209808693.1">
    <property type="nucleotide sequence ID" value="NZ_JAGGKT010000001.1"/>
</dbReference>
<dbReference type="PANTHER" id="PTHR43479:SF11">
    <property type="entry name" value="ACREF_ENVCD OPERON REPRESSOR-RELATED"/>
    <property type="match status" value="1"/>
</dbReference>
<feature type="DNA-binding region" description="H-T-H motif" evidence="2">
    <location>
        <begin position="29"/>
        <end position="48"/>
    </location>
</feature>
<gene>
    <name evidence="4" type="ORF">J2Z37_000600</name>
</gene>
<proteinExistence type="predicted"/>
<dbReference type="InterPro" id="IPR001647">
    <property type="entry name" value="HTH_TetR"/>
</dbReference>
<comment type="caution">
    <text evidence="4">The sequence shown here is derived from an EMBL/GenBank/DDBJ whole genome shotgun (WGS) entry which is preliminary data.</text>
</comment>
<dbReference type="SUPFAM" id="SSF48498">
    <property type="entry name" value="Tetracyclin repressor-like, C-terminal domain"/>
    <property type="match status" value="1"/>
</dbReference>
<dbReference type="Gene3D" id="1.10.357.10">
    <property type="entry name" value="Tetracycline Repressor, domain 2"/>
    <property type="match status" value="1"/>
</dbReference>
<dbReference type="InterPro" id="IPR050624">
    <property type="entry name" value="HTH-type_Tx_Regulator"/>
</dbReference>
<evidence type="ECO:0000313" key="5">
    <source>
        <dbReference type="Proteomes" id="UP001519343"/>
    </source>
</evidence>
<protein>
    <submittedName>
        <fullName evidence="4">AcrR family transcriptional regulator</fullName>
    </submittedName>
</protein>
<keyword evidence="1 2" id="KW-0238">DNA-binding</keyword>
<dbReference type="EMBL" id="JAGGKT010000001">
    <property type="protein sequence ID" value="MBP1930613.1"/>
    <property type="molecule type" value="Genomic_DNA"/>
</dbReference>
<dbReference type="PANTHER" id="PTHR43479">
    <property type="entry name" value="ACREF/ENVCD OPERON REPRESSOR-RELATED"/>
    <property type="match status" value="1"/>
</dbReference>
<evidence type="ECO:0000256" key="1">
    <source>
        <dbReference type="ARBA" id="ARBA00023125"/>
    </source>
</evidence>
<dbReference type="PRINTS" id="PR00455">
    <property type="entry name" value="HTHTETR"/>
</dbReference>
<accession>A0ABS4GK23</accession>
<feature type="domain" description="HTH tetR-type" evidence="3">
    <location>
        <begin position="6"/>
        <end position="66"/>
    </location>
</feature>
<evidence type="ECO:0000259" key="3">
    <source>
        <dbReference type="PROSITE" id="PS50977"/>
    </source>
</evidence>
<dbReference type="PROSITE" id="PS50977">
    <property type="entry name" value="HTH_TETR_2"/>
    <property type="match status" value="1"/>
</dbReference>
<organism evidence="4 5">
    <name type="scientific">Ammoniphilus resinae</name>
    <dbReference type="NCBI Taxonomy" id="861532"/>
    <lineage>
        <taxon>Bacteria</taxon>
        <taxon>Bacillati</taxon>
        <taxon>Bacillota</taxon>
        <taxon>Bacilli</taxon>
        <taxon>Bacillales</taxon>
        <taxon>Paenibacillaceae</taxon>
        <taxon>Aneurinibacillus group</taxon>
        <taxon>Ammoniphilus</taxon>
    </lineage>
</organism>
<dbReference type="InterPro" id="IPR009057">
    <property type="entry name" value="Homeodomain-like_sf"/>
</dbReference>
<keyword evidence="5" id="KW-1185">Reference proteome</keyword>
<dbReference type="Pfam" id="PF00440">
    <property type="entry name" value="TetR_N"/>
    <property type="match status" value="1"/>
</dbReference>
<name>A0ABS4GK23_9BACL</name>
<evidence type="ECO:0000256" key="2">
    <source>
        <dbReference type="PROSITE-ProRule" id="PRU00335"/>
    </source>
</evidence>
<sequence length="175" mass="19816">MGKPKNIKKQDLISSARKQLLQKGQTQVTLKNVAQAAGVTQGVVYYHFKTKDQLLLSLLEDYLEKLKVEEKRTLKSWLADEMYKAQISSGEMALLFELISLSLHQKEMKNTLGQALRQKIRNTEEWAGADPTSARLITAMLDGLAMQAIFDPTFDEREVYDAAKKKLLDLLGNDE</sequence>
<reference evidence="4 5" key="1">
    <citation type="submission" date="2021-03" db="EMBL/GenBank/DDBJ databases">
        <title>Genomic Encyclopedia of Type Strains, Phase IV (KMG-IV): sequencing the most valuable type-strain genomes for metagenomic binning, comparative biology and taxonomic classification.</title>
        <authorList>
            <person name="Goeker M."/>
        </authorList>
    </citation>
    <scope>NUCLEOTIDE SEQUENCE [LARGE SCALE GENOMIC DNA]</scope>
    <source>
        <strain evidence="4 5">DSM 24738</strain>
    </source>
</reference>
<dbReference type="SUPFAM" id="SSF46689">
    <property type="entry name" value="Homeodomain-like"/>
    <property type="match status" value="1"/>
</dbReference>